<gene>
    <name evidence="1" type="ORF">MGAL_10B051546</name>
</gene>
<proteinExistence type="predicted"/>
<reference evidence="1" key="1">
    <citation type="submission" date="2018-11" db="EMBL/GenBank/DDBJ databases">
        <authorList>
            <person name="Alioto T."/>
            <person name="Alioto T."/>
        </authorList>
    </citation>
    <scope>NUCLEOTIDE SEQUENCE</scope>
</reference>
<dbReference type="AlphaFoldDB" id="A0A8B6EHG6"/>
<protein>
    <recommendedName>
        <fullName evidence="3">B box-type domain-containing protein</fullName>
    </recommendedName>
</protein>
<evidence type="ECO:0008006" key="3">
    <source>
        <dbReference type="Google" id="ProtNLM"/>
    </source>
</evidence>
<organism evidence="1 2">
    <name type="scientific">Mytilus galloprovincialis</name>
    <name type="common">Mediterranean mussel</name>
    <dbReference type="NCBI Taxonomy" id="29158"/>
    <lineage>
        <taxon>Eukaryota</taxon>
        <taxon>Metazoa</taxon>
        <taxon>Spiralia</taxon>
        <taxon>Lophotrochozoa</taxon>
        <taxon>Mollusca</taxon>
        <taxon>Bivalvia</taxon>
        <taxon>Autobranchia</taxon>
        <taxon>Pteriomorphia</taxon>
        <taxon>Mytilida</taxon>
        <taxon>Mytiloidea</taxon>
        <taxon>Mytilidae</taxon>
        <taxon>Mytilinae</taxon>
        <taxon>Mytilus</taxon>
    </lineage>
</organism>
<dbReference type="Gene3D" id="4.10.830.40">
    <property type="match status" value="1"/>
</dbReference>
<evidence type="ECO:0000313" key="1">
    <source>
        <dbReference type="EMBL" id="VDI34719.1"/>
    </source>
</evidence>
<keyword evidence="2" id="KW-1185">Reference proteome</keyword>
<sequence length="377" mass="42272">MAMSLPQGQCPIQCQLCEGDPKVYWKCLDCGLFMCRKCKDKVHSKFKSEREHIIIDIKEVGRRDIKENQQGSVVRQQDKVVSIFGQRNDEVSNSSTNVKLINIKEYQTNTIFVNSLAVSLNDSLWIGDGYKKGFNPLISPTALQSVKVKGDKVKVRSSFNINVSDIAVTPNNNLLLAIQEPRLKQIKAGSRKITESDFCVESSNLFSVHVTKEHGTVIAGGTKIVIVMDTEGNHLTRYENDMNTAPLFEGTIWSITSTRNGNIFVIEFIDNPRVVVLGKSGLISTYRGHPSINMTNRFHPMSIVTTPLDNVIMADCDNHTLHILDNTGHLLTIYDTMDIHIRYPRSLAINITEGPVAELYLGCLHGRQLYKMSIIGY</sequence>
<dbReference type="Gene3D" id="2.120.10.30">
    <property type="entry name" value="TolB, C-terminal domain"/>
    <property type="match status" value="1"/>
</dbReference>
<dbReference type="Proteomes" id="UP000596742">
    <property type="component" value="Unassembled WGS sequence"/>
</dbReference>
<dbReference type="CDD" id="cd19757">
    <property type="entry name" value="Bbox1"/>
    <property type="match status" value="1"/>
</dbReference>
<accession>A0A8B6EHG6</accession>
<dbReference type="SUPFAM" id="SSF101898">
    <property type="entry name" value="NHL repeat"/>
    <property type="match status" value="1"/>
</dbReference>
<dbReference type="EMBL" id="UYJE01005181">
    <property type="protein sequence ID" value="VDI34719.1"/>
    <property type="molecule type" value="Genomic_DNA"/>
</dbReference>
<name>A0A8B6EHG6_MYTGA</name>
<dbReference type="OrthoDB" id="6096692at2759"/>
<comment type="caution">
    <text evidence="1">The sequence shown here is derived from an EMBL/GenBank/DDBJ whole genome shotgun (WGS) entry which is preliminary data.</text>
</comment>
<evidence type="ECO:0000313" key="2">
    <source>
        <dbReference type="Proteomes" id="UP000596742"/>
    </source>
</evidence>
<dbReference type="InterPro" id="IPR011042">
    <property type="entry name" value="6-blade_b-propeller_TolB-like"/>
</dbReference>